<evidence type="ECO:0000256" key="1">
    <source>
        <dbReference type="SAM" id="MobiDB-lite"/>
    </source>
</evidence>
<name>C5FHL8_ARTOC</name>
<organism evidence="2 3">
    <name type="scientific">Arthroderma otae (strain ATCC MYA-4605 / CBS 113480)</name>
    <name type="common">Microsporum canis</name>
    <dbReference type="NCBI Taxonomy" id="554155"/>
    <lineage>
        <taxon>Eukaryota</taxon>
        <taxon>Fungi</taxon>
        <taxon>Dikarya</taxon>
        <taxon>Ascomycota</taxon>
        <taxon>Pezizomycotina</taxon>
        <taxon>Eurotiomycetes</taxon>
        <taxon>Eurotiomycetidae</taxon>
        <taxon>Onygenales</taxon>
        <taxon>Arthrodermataceae</taxon>
        <taxon>Microsporum</taxon>
    </lineage>
</organism>
<proteinExistence type="predicted"/>
<evidence type="ECO:0000313" key="2">
    <source>
        <dbReference type="EMBL" id="EEQ28758.1"/>
    </source>
</evidence>
<feature type="compositionally biased region" description="Basic and acidic residues" evidence="1">
    <location>
        <begin position="107"/>
        <end position="116"/>
    </location>
</feature>
<dbReference type="EMBL" id="DS995702">
    <property type="protein sequence ID" value="EEQ28758.1"/>
    <property type="molecule type" value="Genomic_DNA"/>
</dbReference>
<dbReference type="HOGENOM" id="CLU_2026170_0_0_1"/>
<dbReference type="AlphaFoldDB" id="C5FHL8"/>
<feature type="region of interest" description="Disordered" evidence="1">
    <location>
        <begin position="93"/>
        <end position="122"/>
    </location>
</feature>
<accession>C5FHL8</accession>
<keyword evidence="3" id="KW-1185">Reference proteome</keyword>
<dbReference type="VEuPathDB" id="FungiDB:MCYG_01577"/>
<evidence type="ECO:0000313" key="3">
    <source>
        <dbReference type="Proteomes" id="UP000002035"/>
    </source>
</evidence>
<sequence>MYSFSFTWPSRCGDKVGSPLISWSGGRGISIPRGIATVIHLGSKALTPGESGIRNENGKRKSAEEAVAPYSHIHNAWLINDYPYKVQVEDRKERRELNSHRNSCFRLSKEGNDPSKYKGRAS</sequence>
<dbReference type="RefSeq" id="XP_002848643.1">
    <property type="nucleotide sequence ID" value="XM_002848597.1"/>
</dbReference>
<dbReference type="Proteomes" id="UP000002035">
    <property type="component" value="Unassembled WGS sequence"/>
</dbReference>
<reference evidence="3" key="1">
    <citation type="journal article" date="2012" name="MBio">
        <title>Comparative genome analysis of Trichophyton rubrum and related dermatophytes reveals candidate genes involved in infection.</title>
        <authorList>
            <person name="Martinez D.A."/>
            <person name="Oliver B.G."/>
            <person name="Graeser Y."/>
            <person name="Goldberg J.M."/>
            <person name="Li W."/>
            <person name="Martinez-Rossi N.M."/>
            <person name="Monod M."/>
            <person name="Shelest E."/>
            <person name="Barton R.C."/>
            <person name="Birch E."/>
            <person name="Brakhage A.A."/>
            <person name="Chen Z."/>
            <person name="Gurr S.J."/>
            <person name="Heiman D."/>
            <person name="Heitman J."/>
            <person name="Kosti I."/>
            <person name="Rossi A."/>
            <person name="Saif S."/>
            <person name="Samalova M."/>
            <person name="Saunders C.W."/>
            <person name="Shea T."/>
            <person name="Summerbell R.C."/>
            <person name="Xu J."/>
            <person name="Young S."/>
            <person name="Zeng Q."/>
            <person name="Birren B.W."/>
            <person name="Cuomo C.A."/>
            <person name="White T.C."/>
        </authorList>
    </citation>
    <scope>NUCLEOTIDE SEQUENCE [LARGE SCALE GENOMIC DNA]</scope>
    <source>
        <strain evidence="3">ATCC MYA-4605 / CBS 113480</strain>
    </source>
</reference>
<gene>
    <name evidence="2" type="ORF">MCYG_01577</name>
</gene>
<dbReference type="GeneID" id="9230783"/>
<protein>
    <submittedName>
        <fullName evidence="2">Uncharacterized protein</fullName>
    </submittedName>
</protein>